<dbReference type="EMBL" id="QJUL01000012">
    <property type="protein sequence ID" value="TBU93469.1"/>
    <property type="molecule type" value="Genomic_DNA"/>
</dbReference>
<evidence type="ECO:0008006" key="4">
    <source>
        <dbReference type="Google" id="ProtNLM"/>
    </source>
</evidence>
<dbReference type="Proteomes" id="UP000293172">
    <property type="component" value="Unassembled WGS sequence"/>
</dbReference>
<proteinExistence type="predicted"/>
<dbReference type="OrthoDB" id="8612762at2"/>
<sequence>MKRYLLLLPLLAAGLAGCMTLSGTYALSLHSADGKPLTQNMRMVAQGSGIYGMRNAMCAAHPGAVVTITDLESGEELKSESPYQCH</sequence>
<evidence type="ECO:0000313" key="3">
    <source>
        <dbReference type="Proteomes" id="UP000293172"/>
    </source>
</evidence>
<gene>
    <name evidence="2" type="ORF">DNK44_10835</name>
</gene>
<protein>
    <recommendedName>
        <fullName evidence="4">Lipoprotein</fullName>
    </recommendedName>
</protein>
<dbReference type="AlphaFoldDB" id="A0A4V2KCD8"/>
<comment type="caution">
    <text evidence="2">The sequence shown here is derived from an EMBL/GenBank/DDBJ whole genome shotgun (WGS) entry which is preliminary data.</text>
</comment>
<name>A0A4V2KCD8_9GAMM</name>
<feature type="signal peptide" evidence="1">
    <location>
        <begin position="1"/>
        <end position="26"/>
    </location>
</feature>
<keyword evidence="1" id="KW-0732">Signal</keyword>
<organism evidence="2 3">
    <name type="scientific">Phytopseudomonas dryadis</name>
    <dbReference type="NCBI Taxonomy" id="2487520"/>
    <lineage>
        <taxon>Bacteria</taxon>
        <taxon>Pseudomonadati</taxon>
        <taxon>Pseudomonadota</taxon>
        <taxon>Gammaproteobacteria</taxon>
        <taxon>Pseudomonadales</taxon>
        <taxon>Pseudomonadaceae</taxon>
        <taxon>Phytopseudomonas</taxon>
    </lineage>
</organism>
<accession>A0A4V2KCD8</accession>
<dbReference type="RefSeq" id="WP_131197982.1">
    <property type="nucleotide sequence ID" value="NZ_QJUL01000012.1"/>
</dbReference>
<evidence type="ECO:0000313" key="2">
    <source>
        <dbReference type="EMBL" id="TBU93469.1"/>
    </source>
</evidence>
<evidence type="ECO:0000256" key="1">
    <source>
        <dbReference type="SAM" id="SignalP"/>
    </source>
</evidence>
<dbReference type="PROSITE" id="PS51257">
    <property type="entry name" value="PROKAR_LIPOPROTEIN"/>
    <property type="match status" value="1"/>
</dbReference>
<feature type="chain" id="PRO_5020349911" description="Lipoprotein" evidence="1">
    <location>
        <begin position="27"/>
        <end position="86"/>
    </location>
</feature>
<reference evidence="2 3" key="1">
    <citation type="submission" date="2018-06" db="EMBL/GenBank/DDBJ databases">
        <title>Three novel Pseudomonas species isolated from symptomatic oak.</title>
        <authorList>
            <person name="Bueno-Gonzalez V."/>
            <person name="Brady C."/>
        </authorList>
    </citation>
    <scope>NUCLEOTIDE SEQUENCE [LARGE SCALE GENOMIC DNA]</scope>
    <source>
        <strain evidence="2 3">P6B</strain>
    </source>
</reference>